<feature type="transmembrane region" description="Helical" evidence="6">
    <location>
        <begin position="59"/>
        <end position="91"/>
    </location>
</feature>
<feature type="transmembrane region" description="Helical" evidence="6">
    <location>
        <begin position="183"/>
        <end position="202"/>
    </location>
</feature>
<dbReference type="Pfam" id="PF06398">
    <property type="entry name" value="Pex24p"/>
    <property type="match status" value="1"/>
</dbReference>
<gene>
    <name evidence="8" type="ORF">PsYK624_129180</name>
</gene>
<dbReference type="GO" id="GO:0005778">
    <property type="term" value="C:peroxisomal membrane"/>
    <property type="evidence" value="ECO:0007669"/>
    <property type="project" value="UniProtKB-ARBA"/>
</dbReference>
<evidence type="ECO:0000256" key="5">
    <source>
        <dbReference type="SAM" id="MobiDB-lite"/>
    </source>
</evidence>
<feature type="compositionally biased region" description="Low complexity" evidence="5">
    <location>
        <begin position="541"/>
        <end position="560"/>
    </location>
</feature>
<dbReference type="AlphaFoldDB" id="A0A9P3GJL1"/>
<evidence type="ECO:0000256" key="6">
    <source>
        <dbReference type="SAM" id="Phobius"/>
    </source>
</evidence>
<dbReference type="SMART" id="SM00693">
    <property type="entry name" value="DysFN"/>
    <property type="match status" value="1"/>
</dbReference>
<comment type="caution">
    <text evidence="8">The sequence shown here is derived from an EMBL/GenBank/DDBJ whole genome shotgun (WGS) entry which is preliminary data.</text>
</comment>
<dbReference type="InterPro" id="IPR052646">
    <property type="entry name" value="Peroxisomal_PEX28-32"/>
</dbReference>
<dbReference type="PANTHER" id="PTHR31679:SF2">
    <property type="entry name" value="PEROXISOMAL MEMBRANE PROTEIN PEX30-RELATED"/>
    <property type="match status" value="1"/>
</dbReference>
<dbReference type="EMBL" id="BPQB01000063">
    <property type="protein sequence ID" value="GJE96712.1"/>
    <property type="molecule type" value="Genomic_DNA"/>
</dbReference>
<accession>A0A9P3GJL1</accession>
<organism evidence="8 9">
    <name type="scientific">Phanerochaete sordida</name>
    <dbReference type="NCBI Taxonomy" id="48140"/>
    <lineage>
        <taxon>Eukaryota</taxon>
        <taxon>Fungi</taxon>
        <taxon>Dikarya</taxon>
        <taxon>Basidiomycota</taxon>
        <taxon>Agaricomycotina</taxon>
        <taxon>Agaricomycetes</taxon>
        <taxon>Polyporales</taxon>
        <taxon>Phanerochaetaceae</taxon>
        <taxon>Phanerochaete</taxon>
    </lineage>
</organism>
<feature type="transmembrane region" description="Helical" evidence="6">
    <location>
        <begin position="159"/>
        <end position="177"/>
    </location>
</feature>
<dbReference type="GO" id="GO:0007031">
    <property type="term" value="P:peroxisome organization"/>
    <property type="evidence" value="ECO:0007669"/>
    <property type="project" value="TreeGrafter"/>
</dbReference>
<feature type="compositionally biased region" description="Basic and acidic residues" evidence="5">
    <location>
        <begin position="423"/>
        <end position="433"/>
    </location>
</feature>
<name>A0A9P3GJL1_9APHY</name>
<dbReference type="GO" id="GO:0012505">
    <property type="term" value="C:endomembrane system"/>
    <property type="evidence" value="ECO:0007669"/>
    <property type="project" value="UniProtKB-SubCell"/>
</dbReference>
<keyword evidence="4 6" id="KW-0472">Membrane</keyword>
<dbReference type="OrthoDB" id="5586090at2759"/>
<feature type="compositionally biased region" description="Low complexity" evidence="5">
    <location>
        <begin position="503"/>
        <end position="522"/>
    </location>
</feature>
<keyword evidence="9" id="KW-1185">Reference proteome</keyword>
<dbReference type="Proteomes" id="UP000703269">
    <property type="component" value="Unassembled WGS sequence"/>
</dbReference>
<dbReference type="InterPro" id="IPR006614">
    <property type="entry name" value="Peroxin/Ferlin"/>
</dbReference>
<comment type="subcellular location">
    <subcellularLocation>
        <location evidence="1">Endomembrane system</location>
        <topology evidence="1">Multi-pass membrane protein</topology>
    </subcellularLocation>
</comment>
<protein>
    <submittedName>
        <fullName evidence="8">Integral peroxisomal membrane peroxin-domain-containing protein</fullName>
    </submittedName>
</protein>
<evidence type="ECO:0000256" key="2">
    <source>
        <dbReference type="ARBA" id="ARBA00022692"/>
    </source>
</evidence>
<feature type="region of interest" description="Disordered" evidence="5">
    <location>
        <begin position="399"/>
        <end position="438"/>
    </location>
</feature>
<evidence type="ECO:0000256" key="3">
    <source>
        <dbReference type="ARBA" id="ARBA00022989"/>
    </source>
</evidence>
<proteinExistence type="predicted"/>
<dbReference type="InterPro" id="IPR010482">
    <property type="entry name" value="TECPR1-like_DysF"/>
</dbReference>
<evidence type="ECO:0000313" key="9">
    <source>
        <dbReference type="Proteomes" id="UP000703269"/>
    </source>
</evidence>
<evidence type="ECO:0000259" key="7">
    <source>
        <dbReference type="SMART" id="SM00693"/>
    </source>
</evidence>
<evidence type="ECO:0000256" key="4">
    <source>
        <dbReference type="ARBA" id="ARBA00023136"/>
    </source>
</evidence>
<keyword evidence="2 6" id="KW-0812">Transmembrane</keyword>
<sequence length="579" mass="62712">MSKLVQEPPRPPVSGTITQFLTTLPSPLTISLVSLAPQIRFVRWVLETLNWKGSWDESWLLLAAWWGVCLGSEAVLRYLLPVFTVVAWWWITRRAARRAAQAQPATEDTLHRTVSDLSTIHELWISLPILYPSNALNPVSSQAKASDASVPFVPLYTTLRVLAFVYPPYLLITLTSFVRMRTLLGIAGTLVILHRAPFAILIRRALWRSAYIRWGVYWTWAKVSGTPLPATTRPPQSDVSISVTAATNKAPGTADEKQPNTPVNAIRFLFTVYENQRWWMGLDWTAALLPGERPSWCSRSLQPCAPPAAFSLPPPTTVYIPEPDARKGKAPDAPRRWTKRTATWWWEEPEWKVVVRKEGAGAATRVERPLPAPAEDASGAGASATKILRAAGKFRGASLDLSPERRARELDAAQPAKEAGTPDGEKDEARAGEEPYSDADGWVYADNKWEGGSAKGGMGKYTRFRRWTRVAVLSETVEAVADADVPADAKAGSRLPAPAPALVHSASAPAPAPAAHDTLPAPVRRGSGDAGGAPTYAANITAEPTSPTGAAGAAGPAPAADEGSRLRQRLKAVVNSVGH</sequence>
<keyword evidence="3 6" id="KW-1133">Transmembrane helix</keyword>
<feature type="compositionally biased region" description="Basic and acidic residues" evidence="5">
    <location>
        <begin position="402"/>
        <end position="411"/>
    </location>
</feature>
<feature type="transmembrane region" description="Helical" evidence="6">
    <location>
        <begin position="20"/>
        <end position="39"/>
    </location>
</feature>
<evidence type="ECO:0000313" key="8">
    <source>
        <dbReference type="EMBL" id="GJE96712.1"/>
    </source>
</evidence>
<reference evidence="8 9" key="1">
    <citation type="submission" date="2021-08" db="EMBL/GenBank/DDBJ databases">
        <title>Draft Genome Sequence of Phanerochaete sordida strain YK-624.</title>
        <authorList>
            <person name="Mori T."/>
            <person name="Dohra H."/>
            <person name="Suzuki T."/>
            <person name="Kawagishi H."/>
            <person name="Hirai H."/>
        </authorList>
    </citation>
    <scope>NUCLEOTIDE SEQUENCE [LARGE SCALE GENOMIC DNA]</scope>
    <source>
        <strain evidence="8 9">YK-624</strain>
    </source>
</reference>
<dbReference type="PANTHER" id="PTHR31679">
    <property type="entry name" value="PEROXISOMAL MEMBRANE PROTEIN PEX30-RELATED"/>
    <property type="match status" value="1"/>
</dbReference>
<evidence type="ECO:0000256" key="1">
    <source>
        <dbReference type="ARBA" id="ARBA00004127"/>
    </source>
</evidence>
<feature type="region of interest" description="Disordered" evidence="5">
    <location>
        <begin position="503"/>
        <end position="565"/>
    </location>
</feature>
<feature type="domain" description="Peroxin/Ferlin" evidence="7">
    <location>
        <begin position="265"/>
        <end position="324"/>
    </location>
</feature>